<gene>
    <name evidence="3" type="ORF">LCGC14_1852180</name>
</gene>
<reference evidence="3" key="1">
    <citation type="journal article" date="2015" name="Nature">
        <title>Complex archaea that bridge the gap between prokaryotes and eukaryotes.</title>
        <authorList>
            <person name="Spang A."/>
            <person name="Saw J.H."/>
            <person name="Jorgensen S.L."/>
            <person name="Zaremba-Niedzwiedzka K."/>
            <person name="Martijn J."/>
            <person name="Lind A.E."/>
            <person name="van Eijk R."/>
            <person name="Schleper C."/>
            <person name="Guy L."/>
            <person name="Ettema T.J."/>
        </authorList>
    </citation>
    <scope>NUCLEOTIDE SEQUENCE</scope>
</reference>
<dbReference type="EMBL" id="LAZR01018617">
    <property type="protein sequence ID" value="KKL95686.1"/>
    <property type="molecule type" value="Genomic_DNA"/>
</dbReference>
<comment type="subcellular location">
    <subcellularLocation>
        <location evidence="1">Virion</location>
    </subcellularLocation>
</comment>
<dbReference type="GO" id="GO:0044423">
    <property type="term" value="C:virion component"/>
    <property type="evidence" value="ECO:0007669"/>
    <property type="project" value="UniProtKB-KW"/>
</dbReference>
<organism evidence="3">
    <name type="scientific">marine sediment metagenome</name>
    <dbReference type="NCBI Taxonomy" id="412755"/>
    <lineage>
        <taxon>unclassified sequences</taxon>
        <taxon>metagenomes</taxon>
        <taxon>ecological metagenomes</taxon>
    </lineage>
</organism>
<keyword evidence="2" id="KW-0946">Virion</keyword>
<evidence type="ECO:0000313" key="3">
    <source>
        <dbReference type="EMBL" id="KKL95686.1"/>
    </source>
</evidence>
<dbReference type="Pfam" id="PF07068">
    <property type="entry name" value="Gp23"/>
    <property type="match status" value="1"/>
</dbReference>
<sequence length="170" mass="19061">IQKKVKRVEFTSGDQLNLHIMKAANDIAKRTRRGAGNFVILSVTSLVLLQLSNNSSYVPMTDDEKSKYSSKSFLRYVGTLNKTMKVFVDPFFDGDAIVGYKGSTDTDCGFIYSPYVLIMNTGVVMDPQTFSPLVGFLTRYGKTMDDSCKSYYVTLKQKGKKMDIEAIVQQ</sequence>
<dbReference type="InterPro" id="IPR010762">
    <property type="entry name" value="Gp23/Gp24_T4-like"/>
</dbReference>
<accession>A0A0F9GY91</accession>
<evidence type="ECO:0000256" key="1">
    <source>
        <dbReference type="ARBA" id="ARBA00004328"/>
    </source>
</evidence>
<protein>
    <submittedName>
        <fullName evidence="3">Uncharacterized protein</fullName>
    </submittedName>
</protein>
<evidence type="ECO:0000256" key="2">
    <source>
        <dbReference type="ARBA" id="ARBA00022844"/>
    </source>
</evidence>
<comment type="caution">
    <text evidence="3">The sequence shown here is derived from an EMBL/GenBank/DDBJ whole genome shotgun (WGS) entry which is preliminary data.</text>
</comment>
<dbReference type="AlphaFoldDB" id="A0A0F9GY91"/>
<proteinExistence type="predicted"/>
<name>A0A0F9GY91_9ZZZZ</name>
<feature type="non-terminal residue" evidence="3">
    <location>
        <position position="1"/>
    </location>
</feature>